<accession>W7NCM4</accession>
<dbReference type="KEGG" id="fvr:FVEG_17287"/>
<evidence type="ECO:0000313" key="2">
    <source>
        <dbReference type="Proteomes" id="UP000009096"/>
    </source>
</evidence>
<dbReference type="EMBL" id="DS022261">
    <property type="protein sequence ID" value="EWG54257.1"/>
    <property type="molecule type" value="Genomic_DNA"/>
</dbReference>
<name>W7NCM4_GIBM7</name>
<gene>
    <name evidence="1" type="ORF">FVEG_17287</name>
</gene>
<keyword evidence="2" id="KW-1185">Reference proteome</keyword>
<organism evidence="1 2">
    <name type="scientific">Gibberella moniliformis (strain M3125 / FGSC 7600)</name>
    <name type="common">Maize ear and stalk rot fungus</name>
    <name type="synonym">Fusarium verticillioides</name>
    <dbReference type="NCBI Taxonomy" id="334819"/>
    <lineage>
        <taxon>Eukaryota</taxon>
        <taxon>Fungi</taxon>
        <taxon>Dikarya</taxon>
        <taxon>Ascomycota</taxon>
        <taxon>Pezizomycotina</taxon>
        <taxon>Sordariomycetes</taxon>
        <taxon>Hypocreomycetidae</taxon>
        <taxon>Hypocreales</taxon>
        <taxon>Nectriaceae</taxon>
        <taxon>Fusarium</taxon>
        <taxon>Fusarium fujikuroi species complex</taxon>
    </lineage>
</organism>
<dbReference type="OrthoDB" id="4741964at2759"/>
<proteinExistence type="predicted"/>
<protein>
    <submittedName>
        <fullName evidence="1">Uncharacterized protein</fullName>
    </submittedName>
</protein>
<reference evidence="1 2" key="1">
    <citation type="journal article" date="2010" name="Nature">
        <title>Comparative genomics reveals mobile pathogenicity chromosomes in Fusarium.</title>
        <authorList>
            <person name="Ma L.J."/>
            <person name="van der Does H.C."/>
            <person name="Borkovich K.A."/>
            <person name="Coleman J.J."/>
            <person name="Daboussi M.J."/>
            <person name="Di Pietro A."/>
            <person name="Dufresne M."/>
            <person name="Freitag M."/>
            <person name="Grabherr M."/>
            <person name="Henrissat B."/>
            <person name="Houterman P.M."/>
            <person name="Kang S."/>
            <person name="Shim W.B."/>
            <person name="Woloshuk C."/>
            <person name="Xie X."/>
            <person name="Xu J.R."/>
            <person name="Antoniw J."/>
            <person name="Baker S.E."/>
            <person name="Bluhm B.H."/>
            <person name="Breakspear A."/>
            <person name="Brown D.W."/>
            <person name="Butchko R.A."/>
            <person name="Chapman S."/>
            <person name="Coulson R."/>
            <person name="Coutinho P.M."/>
            <person name="Danchin E.G."/>
            <person name="Diener A."/>
            <person name="Gale L.R."/>
            <person name="Gardiner D.M."/>
            <person name="Goff S."/>
            <person name="Hammond-Kosack K.E."/>
            <person name="Hilburn K."/>
            <person name="Hua-Van A."/>
            <person name="Jonkers W."/>
            <person name="Kazan K."/>
            <person name="Kodira C.D."/>
            <person name="Koehrsen M."/>
            <person name="Kumar L."/>
            <person name="Lee Y.H."/>
            <person name="Li L."/>
            <person name="Manners J.M."/>
            <person name="Miranda-Saavedra D."/>
            <person name="Mukherjee M."/>
            <person name="Park G."/>
            <person name="Park J."/>
            <person name="Park S.Y."/>
            <person name="Proctor R.H."/>
            <person name="Regev A."/>
            <person name="Ruiz-Roldan M.C."/>
            <person name="Sain D."/>
            <person name="Sakthikumar S."/>
            <person name="Sykes S."/>
            <person name="Schwartz D.C."/>
            <person name="Turgeon B.G."/>
            <person name="Wapinski I."/>
            <person name="Yoder O."/>
            <person name="Young S."/>
            <person name="Zeng Q."/>
            <person name="Zhou S."/>
            <person name="Galagan J."/>
            <person name="Cuomo C.A."/>
            <person name="Kistler H.C."/>
            <person name="Rep M."/>
        </authorList>
    </citation>
    <scope>NUCLEOTIDE SEQUENCE [LARGE SCALE GENOMIC DNA]</scope>
    <source>
        <strain evidence="2">M3125 / FGSC 7600</strain>
    </source>
</reference>
<dbReference type="RefSeq" id="XP_018760448.1">
    <property type="nucleotide sequence ID" value="XM_018906539.1"/>
</dbReference>
<dbReference type="Proteomes" id="UP000009096">
    <property type="component" value="Chromosome 3"/>
</dbReference>
<dbReference type="VEuPathDB" id="FungiDB:FVEG_17287"/>
<sequence>MADEITRLEAQYVNKSNLESLLQSLFGSTYEVNEGRGIIEVTAARQLTRDEIKSVTNNA</sequence>
<evidence type="ECO:0000313" key="1">
    <source>
        <dbReference type="EMBL" id="EWG54257.1"/>
    </source>
</evidence>
<dbReference type="AlphaFoldDB" id="W7NCM4"/>
<dbReference type="GeneID" id="30074163"/>